<comment type="caution">
    <text evidence="2">The sequence shown here is derived from an EMBL/GenBank/DDBJ whole genome shotgun (WGS) entry which is preliminary data.</text>
</comment>
<protein>
    <submittedName>
        <fullName evidence="2">Uncharacterized protein</fullName>
    </submittedName>
</protein>
<keyword evidence="3" id="KW-1185">Reference proteome</keyword>
<accession>A0ABQ7WN12</accession>
<evidence type="ECO:0000313" key="2">
    <source>
        <dbReference type="EMBL" id="KAH0781439.1"/>
    </source>
</evidence>
<evidence type="ECO:0000256" key="1">
    <source>
        <dbReference type="SAM" id="MobiDB-lite"/>
    </source>
</evidence>
<feature type="compositionally biased region" description="Basic and acidic residues" evidence="1">
    <location>
        <begin position="95"/>
        <end position="106"/>
    </location>
</feature>
<name>A0ABQ7WN12_SOLTU</name>
<feature type="compositionally biased region" description="Polar residues" evidence="1">
    <location>
        <begin position="107"/>
        <end position="150"/>
    </location>
</feature>
<dbReference type="Proteomes" id="UP000826656">
    <property type="component" value="Unassembled WGS sequence"/>
</dbReference>
<feature type="region of interest" description="Disordered" evidence="1">
    <location>
        <begin position="51"/>
        <end position="150"/>
    </location>
</feature>
<organism evidence="2 3">
    <name type="scientific">Solanum tuberosum</name>
    <name type="common">Potato</name>
    <dbReference type="NCBI Taxonomy" id="4113"/>
    <lineage>
        <taxon>Eukaryota</taxon>
        <taxon>Viridiplantae</taxon>
        <taxon>Streptophyta</taxon>
        <taxon>Embryophyta</taxon>
        <taxon>Tracheophyta</taxon>
        <taxon>Spermatophyta</taxon>
        <taxon>Magnoliopsida</taxon>
        <taxon>eudicotyledons</taxon>
        <taxon>Gunneridae</taxon>
        <taxon>Pentapetalae</taxon>
        <taxon>asterids</taxon>
        <taxon>lamiids</taxon>
        <taxon>Solanales</taxon>
        <taxon>Solanaceae</taxon>
        <taxon>Solanoideae</taxon>
        <taxon>Solaneae</taxon>
        <taxon>Solanum</taxon>
    </lineage>
</organism>
<reference evidence="2 3" key="1">
    <citation type="journal article" date="2021" name="bioRxiv">
        <title>Chromosome-scale and haplotype-resolved genome assembly of a tetraploid potato cultivar.</title>
        <authorList>
            <person name="Sun H."/>
            <person name="Jiao W.-B."/>
            <person name="Krause K."/>
            <person name="Campoy J.A."/>
            <person name="Goel M."/>
            <person name="Folz-Donahue K."/>
            <person name="Kukat C."/>
            <person name="Huettel B."/>
            <person name="Schneeberger K."/>
        </authorList>
    </citation>
    <scope>NUCLEOTIDE SEQUENCE [LARGE SCALE GENOMIC DNA]</scope>
    <source>
        <strain evidence="2">SolTubOtavaFocal</strain>
        <tissue evidence="2">Leaves</tissue>
    </source>
</reference>
<evidence type="ECO:0000313" key="3">
    <source>
        <dbReference type="Proteomes" id="UP000826656"/>
    </source>
</evidence>
<proteinExistence type="predicted"/>
<gene>
    <name evidence="2" type="ORF">KY290_001037</name>
</gene>
<feature type="compositionally biased region" description="Polar residues" evidence="1">
    <location>
        <begin position="79"/>
        <end position="89"/>
    </location>
</feature>
<sequence>MIKRGILIENKLRKLKAPRIFPLEQLNVILQMKKYLEGVNMVRTLRGTMKNKAGINERKRSCPPPLFNKCPATKESKNSDQGTNTSDIPPSNKPKNNENTKDHDNSHQSQKLPTSTPHDLNKLTSNFEKHTPNLQNKQHVQKTPTETPIM</sequence>
<dbReference type="EMBL" id="JAIVGD010000001">
    <property type="protein sequence ID" value="KAH0781439.1"/>
    <property type="molecule type" value="Genomic_DNA"/>
</dbReference>